<dbReference type="Proteomes" id="UP000320239">
    <property type="component" value="Unassembled WGS sequence"/>
</dbReference>
<dbReference type="EMBL" id="VIWY01000002">
    <property type="protein sequence ID" value="TWG23810.1"/>
    <property type="molecule type" value="Genomic_DNA"/>
</dbReference>
<dbReference type="OrthoDB" id="3295788at2"/>
<dbReference type="PANTHER" id="PTHR46769">
    <property type="entry name" value="POLYCYSTIC KIDNEY AND HEPATIC DISEASE 1 (AUTOSOMAL RECESSIVE)-LIKE 1"/>
    <property type="match status" value="1"/>
</dbReference>
<evidence type="ECO:0000256" key="1">
    <source>
        <dbReference type="ARBA" id="ARBA00022729"/>
    </source>
</evidence>
<dbReference type="InterPro" id="IPR014756">
    <property type="entry name" value="Ig_E-set"/>
</dbReference>
<sequence length="412" mass="39259">MTHSKKPRRAAGLAAAAVLVAAGVPAVATAAPYRAGATATAAAASAGLTAAFEDRIAARPTGGTVIPVTVGGGTVGATAAAFGTLRITATVGGVSAPVTWVDESHLKVTAPATTKATTATMRLLSKGVPGPESASVVAYRPAVTAVAPARISAAGGATVTISGAGFLGVDATDPAAVTFGGRAATSFTVVSATRITAVAPAGAGGSAAVTVKTTGGVSEASARAAVGYVTPLGIDVTGEPAVKASGGPLVLTVTGGTLGEDAKAFAAEKVTVLMGTKVLAAAYVDETRLRVTAPAAAVDSAPFTVVHNGIPGEPAVVTVAPVVTSLSLRSDVLSGGAKVTVRAAGAGIASASGFTFGANPATCAKQGTGAAVAFLCTVPPAASAGPVAVGFTSGTGTASRFTGAATFSYTDN</sequence>
<comment type="caution">
    <text evidence="4">The sequence shown here is derived from an EMBL/GenBank/DDBJ whole genome shotgun (WGS) entry which is preliminary data.</text>
</comment>
<evidence type="ECO:0000256" key="2">
    <source>
        <dbReference type="SAM" id="SignalP"/>
    </source>
</evidence>
<accession>A0A561WJ14</accession>
<dbReference type="InterPro" id="IPR052387">
    <property type="entry name" value="Fibrocystin"/>
</dbReference>
<dbReference type="Gene3D" id="2.60.40.10">
    <property type="entry name" value="Immunoglobulins"/>
    <property type="match status" value="2"/>
</dbReference>
<dbReference type="InterPro" id="IPR013783">
    <property type="entry name" value="Ig-like_fold"/>
</dbReference>
<dbReference type="PROSITE" id="PS51318">
    <property type="entry name" value="TAT"/>
    <property type="match status" value="1"/>
</dbReference>
<dbReference type="InterPro" id="IPR002909">
    <property type="entry name" value="IPT_dom"/>
</dbReference>
<dbReference type="InterPro" id="IPR006311">
    <property type="entry name" value="TAT_signal"/>
</dbReference>
<dbReference type="AlphaFoldDB" id="A0A561WJ14"/>
<feature type="signal peptide" evidence="2">
    <location>
        <begin position="1"/>
        <end position="30"/>
    </location>
</feature>
<feature type="domain" description="IPT/TIG" evidence="3">
    <location>
        <begin position="320"/>
        <end position="410"/>
    </location>
</feature>
<evidence type="ECO:0000313" key="4">
    <source>
        <dbReference type="EMBL" id="TWG23810.1"/>
    </source>
</evidence>
<evidence type="ECO:0000313" key="5">
    <source>
        <dbReference type="Proteomes" id="UP000320239"/>
    </source>
</evidence>
<evidence type="ECO:0000259" key="3">
    <source>
        <dbReference type="SMART" id="SM00429"/>
    </source>
</evidence>
<dbReference type="CDD" id="cd00102">
    <property type="entry name" value="IPT"/>
    <property type="match status" value="1"/>
</dbReference>
<name>A0A561WJ14_ACTTI</name>
<dbReference type="RefSeq" id="WP_122977032.1">
    <property type="nucleotide sequence ID" value="NZ_BOMX01000040.1"/>
</dbReference>
<keyword evidence="1 2" id="KW-0732">Signal</keyword>
<organism evidence="4 5">
    <name type="scientific">Actinoplanes teichomyceticus</name>
    <dbReference type="NCBI Taxonomy" id="1867"/>
    <lineage>
        <taxon>Bacteria</taxon>
        <taxon>Bacillati</taxon>
        <taxon>Actinomycetota</taxon>
        <taxon>Actinomycetes</taxon>
        <taxon>Micromonosporales</taxon>
        <taxon>Micromonosporaceae</taxon>
        <taxon>Actinoplanes</taxon>
    </lineage>
</organism>
<dbReference type="PANTHER" id="PTHR46769:SF2">
    <property type="entry name" value="FIBROCYSTIN-L ISOFORM 2 PRECURSOR-RELATED"/>
    <property type="match status" value="1"/>
</dbReference>
<reference evidence="4 5" key="1">
    <citation type="submission" date="2019-06" db="EMBL/GenBank/DDBJ databases">
        <title>Sequencing the genomes of 1000 actinobacteria strains.</title>
        <authorList>
            <person name="Klenk H.-P."/>
        </authorList>
    </citation>
    <scope>NUCLEOTIDE SEQUENCE [LARGE SCALE GENOMIC DNA]</scope>
    <source>
        <strain evidence="4 5">DSM 43866</strain>
    </source>
</reference>
<feature type="domain" description="IPT/TIG" evidence="3">
    <location>
        <begin position="140"/>
        <end position="229"/>
    </location>
</feature>
<dbReference type="SMART" id="SM00429">
    <property type="entry name" value="IPT"/>
    <property type="match status" value="2"/>
</dbReference>
<gene>
    <name evidence="4" type="ORF">FHX34_102361</name>
</gene>
<proteinExistence type="predicted"/>
<dbReference type="SUPFAM" id="SSF81296">
    <property type="entry name" value="E set domains"/>
    <property type="match status" value="1"/>
</dbReference>
<feature type="chain" id="PRO_5022018956" evidence="2">
    <location>
        <begin position="31"/>
        <end position="412"/>
    </location>
</feature>
<dbReference type="GO" id="GO:0005975">
    <property type="term" value="P:carbohydrate metabolic process"/>
    <property type="evidence" value="ECO:0007669"/>
    <property type="project" value="UniProtKB-ARBA"/>
</dbReference>
<dbReference type="Pfam" id="PF01833">
    <property type="entry name" value="TIG"/>
    <property type="match status" value="1"/>
</dbReference>
<keyword evidence="5" id="KW-1185">Reference proteome</keyword>
<protein>
    <submittedName>
        <fullName evidence="4">IPT/TIG domain-containing protein</fullName>
    </submittedName>
</protein>